<dbReference type="PROSITE" id="PS51767">
    <property type="entry name" value="PEPTIDASE_A1"/>
    <property type="match status" value="1"/>
</dbReference>
<dbReference type="VEuPathDB" id="VectorBase:LLONM1_005341"/>
<dbReference type="InterPro" id="IPR001969">
    <property type="entry name" value="Aspartic_peptidase_AS"/>
</dbReference>
<dbReference type="Gene3D" id="2.60.40.1960">
    <property type="match status" value="1"/>
</dbReference>
<dbReference type="Gene3D" id="2.40.70.10">
    <property type="entry name" value="Acid Proteases"/>
    <property type="match status" value="2"/>
</dbReference>
<protein>
    <submittedName>
        <fullName evidence="8">Putative lysosomal aspartic protease</fullName>
    </submittedName>
</protein>
<dbReference type="EMBL" id="GITU01005275">
    <property type="protein sequence ID" value="MBC1173978.1"/>
    <property type="molecule type" value="Transcribed_RNA"/>
</dbReference>
<evidence type="ECO:0000256" key="2">
    <source>
        <dbReference type="ARBA" id="ARBA00022670"/>
    </source>
</evidence>
<reference evidence="9" key="3">
    <citation type="submission" date="2020-05" db="UniProtKB">
        <authorList>
            <consortium name="EnsemblMetazoa"/>
        </authorList>
    </citation>
    <scope>IDENTIFICATION</scope>
    <source>
        <strain evidence="9">Jacobina</strain>
    </source>
</reference>
<dbReference type="InterPro" id="IPR001461">
    <property type="entry name" value="Aspartic_peptidase_A1"/>
</dbReference>
<reference evidence="10" key="1">
    <citation type="submission" date="2012-05" db="EMBL/GenBank/DDBJ databases">
        <title>Whole Genome Assembly of Lutzomyia longipalpis.</title>
        <authorList>
            <person name="Richards S."/>
            <person name="Qu C."/>
            <person name="Dillon R."/>
            <person name="Worley K."/>
            <person name="Scherer S."/>
            <person name="Batterton M."/>
            <person name="Taylor A."/>
            <person name="Hawes A."/>
            <person name="Hernandez B."/>
            <person name="Kovar C."/>
            <person name="Mandapat C."/>
            <person name="Pham C."/>
            <person name="Qu C."/>
            <person name="Jing C."/>
            <person name="Bess C."/>
            <person name="Bandaranaike D."/>
            <person name="Ngo D."/>
            <person name="Ongeri F."/>
            <person name="Arias F."/>
            <person name="Lara F."/>
            <person name="Weissenberger G."/>
            <person name="Kamau G."/>
            <person name="Han H."/>
            <person name="Shen H."/>
            <person name="Dinh H."/>
            <person name="Khalil I."/>
            <person name="Jones J."/>
            <person name="Shafer J."/>
            <person name="Jayaseelan J."/>
            <person name="Quiroz J."/>
            <person name="Blankenburg K."/>
            <person name="Nguyen L."/>
            <person name="Jackson L."/>
            <person name="Francisco L."/>
            <person name="Tang L.-Y."/>
            <person name="Pu L.-L."/>
            <person name="Perales L."/>
            <person name="Lorensuhewa L."/>
            <person name="Munidasa M."/>
            <person name="Coyle M."/>
            <person name="Taylor M."/>
            <person name="Puazo M."/>
            <person name="Firestine M."/>
            <person name="Scheel M."/>
            <person name="Javaid M."/>
            <person name="Wang M."/>
            <person name="Li M."/>
            <person name="Tabassum N."/>
            <person name="Saada N."/>
            <person name="Osuji N."/>
            <person name="Aqrawi P."/>
            <person name="Fu Q."/>
            <person name="Thornton R."/>
            <person name="Raj R."/>
            <person name="Goodspeed R."/>
            <person name="Mata R."/>
            <person name="Najjar R."/>
            <person name="Gubbala S."/>
            <person name="Lee S."/>
            <person name="Denson S."/>
            <person name="Patil S."/>
            <person name="Macmil S."/>
            <person name="Qi S."/>
            <person name="Matskevitch T."/>
            <person name="Palculict T."/>
            <person name="Mathew T."/>
            <person name="Vee V."/>
            <person name="Velamala V."/>
            <person name="Korchina V."/>
            <person name="Cai W."/>
            <person name="Liu W."/>
            <person name="Dai W."/>
            <person name="Zou X."/>
            <person name="Zhu Y."/>
            <person name="Zhang Y."/>
            <person name="Wu Y.-Q."/>
            <person name="Xin Y."/>
            <person name="Nazarath L."/>
            <person name="Kovar C."/>
            <person name="Han Y."/>
            <person name="Muzny D."/>
            <person name="Gibbs R."/>
        </authorList>
    </citation>
    <scope>NUCLEOTIDE SEQUENCE [LARGE SCALE GENOMIC DNA]</scope>
    <source>
        <strain evidence="10">Jacobina</strain>
    </source>
</reference>
<dbReference type="PANTHER" id="PTHR47966:SF51">
    <property type="entry name" value="BETA-SITE APP-CLEAVING ENZYME, ISOFORM A-RELATED"/>
    <property type="match status" value="1"/>
</dbReference>
<feature type="domain" description="Peptidase A1" evidence="7">
    <location>
        <begin position="69"/>
        <end position="267"/>
    </location>
</feature>
<keyword evidence="3 5" id="KW-0064">Aspartyl protease</keyword>
<evidence type="ECO:0000313" key="8">
    <source>
        <dbReference type="EMBL" id="MBC1173978.1"/>
    </source>
</evidence>
<evidence type="ECO:0000256" key="5">
    <source>
        <dbReference type="RuleBase" id="RU000454"/>
    </source>
</evidence>
<feature type="signal peptide" evidence="6">
    <location>
        <begin position="1"/>
        <end position="20"/>
    </location>
</feature>
<evidence type="ECO:0000259" key="7">
    <source>
        <dbReference type="PROSITE" id="PS51767"/>
    </source>
</evidence>
<evidence type="ECO:0000313" key="10">
    <source>
        <dbReference type="Proteomes" id="UP000092461"/>
    </source>
</evidence>
<dbReference type="PROSITE" id="PS00141">
    <property type="entry name" value="ASP_PROTEASE"/>
    <property type="match status" value="1"/>
</dbReference>
<dbReference type="VEuPathDB" id="VectorBase:LLOJ003331"/>
<dbReference type="AlphaFoldDB" id="A0A1B0CG30"/>
<dbReference type="Proteomes" id="UP000092461">
    <property type="component" value="Unassembled WGS sequence"/>
</dbReference>
<evidence type="ECO:0000313" key="9">
    <source>
        <dbReference type="EnsemblMetazoa" id="LLOJ003331-PA"/>
    </source>
</evidence>
<reference evidence="8" key="2">
    <citation type="journal article" date="2020" name="BMC">
        <title>Leishmania infection induces a limited differential gene expression in the sand fly midgut.</title>
        <authorList>
            <person name="Coutinho-Abreu I.V."/>
            <person name="Serafim T.D."/>
            <person name="Meneses C."/>
            <person name="Kamhawi S."/>
            <person name="Oliveira F."/>
            <person name="Valenzuela J.G."/>
        </authorList>
    </citation>
    <scope>NUCLEOTIDE SEQUENCE</scope>
    <source>
        <strain evidence="8">Jacobina</strain>
        <tissue evidence="8">Midgut</tissue>
    </source>
</reference>
<evidence type="ECO:0000256" key="6">
    <source>
        <dbReference type="SAM" id="SignalP"/>
    </source>
</evidence>
<dbReference type="PRINTS" id="PR00792">
    <property type="entry name" value="PEPSIN"/>
</dbReference>
<evidence type="ECO:0000256" key="3">
    <source>
        <dbReference type="ARBA" id="ARBA00022750"/>
    </source>
</evidence>
<keyword evidence="2 5" id="KW-0645">Protease</keyword>
<keyword evidence="10" id="KW-1185">Reference proteome</keyword>
<comment type="similarity">
    <text evidence="1 5">Belongs to the peptidase A1 family.</text>
</comment>
<evidence type="ECO:0000256" key="4">
    <source>
        <dbReference type="ARBA" id="ARBA00022801"/>
    </source>
</evidence>
<dbReference type="GO" id="GO:0006508">
    <property type="term" value="P:proteolysis"/>
    <property type="evidence" value="ECO:0007669"/>
    <property type="project" value="UniProtKB-KW"/>
</dbReference>
<dbReference type="GO" id="GO:0004190">
    <property type="term" value="F:aspartic-type endopeptidase activity"/>
    <property type="evidence" value="ECO:0007669"/>
    <property type="project" value="UniProtKB-KW"/>
</dbReference>
<name>A0A1B0CG30_LUTLO</name>
<accession>A0A1B0CG30</accession>
<organism evidence="9 10">
    <name type="scientific">Lutzomyia longipalpis</name>
    <name type="common">Sand fly</name>
    <dbReference type="NCBI Taxonomy" id="7200"/>
    <lineage>
        <taxon>Eukaryota</taxon>
        <taxon>Metazoa</taxon>
        <taxon>Ecdysozoa</taxon>
        <taxon>Arthropoda</taxon>
        <taxon>Hexapoda</taxon>
        <taxon>Insecta</taxon>
        <taxon>Pterygota</taxon>
        <taxon>Neoptera</taxon>
        <taxon>Endopterygota</taxon>
        <taxon>Diptera</taxon>
        <taxon>Nematocera</taxon>
        <taxon>Psychodoidea</taxon>
        <taxon>Psychodidae</taxon>
        <taxon>Lutzomyia</taxon>
        <taxon>Lutzomyia</taxon>
    </lineage>
</organism>
<dbReference type="EnsemblMetazoa" id="LLOJ003331-RA">
    <property type="protein sequence ID" value="LLOJ003331-PA"/>
    <property type="gene ID" value="LLOJ003331"/>
</dbReference>
<sequence>MTVNLSTILLIISSLITINCKLWHVQMEKKDAIRYDVKYSETAVGEVNLEGRFAQQTPVALINYMDTQYYGVISLGTPPQKFTVVFDTGSANLWIPSAKCDSSNEAYGDGSMQGFLSQDCLAIGGFRVEDQVFAEAVTQPGMTFVTAKYDGVFGLGFKETAVNRVVPPLYNMIAQGLIEKPIFSFYINPRIDDSFGGEVIFGGSDRKLYKGDFTYTPLTSKSHWQFRLEVVAVGTHKYFCEVDVMQLRTQDQPLLVVQWVKWLKFIG</sequence>
<dbReference type="InterPro" id="IPR033121">
    <property type="entry name" value="PEPTIDASE_A1"/>
</dbReference>
<keyword evidence="4 5" id="KW-0378">Hydrolase</keyword>
<keyword evidence="6" id="KW-0732">Signal</keyword>
<dbReference type="InterPro" id="IPR021109">
    <property type="entry name" value="Peptidase_aspartic_dom_sf"/>
</dbReference>
<evidence type="ECO:0000256" key="1">
    <source>
        <dbReference type="ARBA" id="ARBA00007447"/>
    </source>
</evidence>
<dbReference type="PANTHER" id="PTHR47966">
    <property type="entry name" value="BETA-SITE APP-CLEAVING ENZYME, ISOFORM A-RELATED"/>
    <property type="match status" value="1"/>
</dbReference>
<dbReference type="SUPFAM" id="SSF50630">
    <property type="entry name" value="Acid proteases"/>
    <property type="match status" value="1"/>
</dbReference>
<dbReference type="EMBL" id="AJWK01010669">
    <property type="status" value="NOT_ANNOTATED_CDS"/>
    <property type="molecule type" value="Genomic_DNA"/>
</dbReference>
<dbReference type="FunFam" id="2.40.70.10:FF:000115">
    <property type="entry name" value="Lysosomal aspartic protease"/>
    <property type="match status" value="1"/>
</dbReference>
<dbReference type="Pfam" id="PF00026">
    <property type="entry name" value="Asp"/>
    <property type="match status" value="2"/>
</dbReference>
<feature type="chain" id="PRO_5044555278" evidence="6">
    <location>
        <begin position="21"/>
        <end position="267"/>
    </location>
</feature>
<proteinExistence type="inferred from homology"/>